<gene>
    <name evidence="1" type="ORF">E2C01_055909</name>
</gene>
<evidence type="ECO:0000313" key="1">
    <source>
        <dbReference type="EMBL" id="MPC61832.1"/>
    </source>
</evidence>
<reference evidence="1 2" key="1">
    <citation type="submission" date="2019-05" db="EMBL/GenBank/DDBJ databases">
        <title>Another draft genome of Portunus trituberculatus and its Hox gene families provides insights of decapod evolution.</title>
        <authorList>
            <person name="Jeong J.-H."/>
            <person name="Song I."/>
            <person name="Kim S."/>
            <person name="Choi T."/>
            <person name="Kim D."/>
            <person name="Ryu S."/>
            <person name="Kim W."/>
        </authorList>
    </citation>
    <scope>NUCLEOTIDE SEQUENCE [LARGE SCALE GENOMIC DNA]</scope>
    <source>
        <tissue evidence="1">Muscle</tissue>
    </source>
</reference>
<keyword evidence="2" id="KW-1185">Reference proteome</keyword>
<dbReference type="EMBL" id="VSRR010018993">
    <property type="protein sequence ID" value="MPC61832.1"/>
    <property type="molecule type" value="Genomic_DNA"/>
</dbReference>
<evidence type="ECO:0000313" key="2">
    <source>
        <dbReference type="Proteomes" id="UP000324222"/>
    </source>
</evidence>
<comment type="caution">
    <text evidence="1">The sequence shown here is derived from an EMBL/GenBank/DDBJ whole genome shotgun (WGS) entry which is preliminary data.</text>
</comment>
<accession>A0A5B7GSP6</accession>
<protein>
    <submittedName>
        <fullName evidence="1">Uncharacterized protein</fullName>
    </submittedName>
</protein>
<organism evidence="1 2">
    <name type="scientific">Portunus trituberculatus</name>
    <name type="common">Swimming crab</name>
    <name type="synonym">Neptunus trituberculatus</name>
    <dbReference type="NCBI Taxonomy" id="210409"/>
    <lineage>
        <taxon>Eukaryota</taxon>
        <taxon>Metazoa</taxon>
        <taxon>Ecdysozoa</taxon>
        <taxon>Arthropoda</taxon>
        <taxon>Crustacea</taxon>
        <taxon>Multicrustacea</taxon>
        <taxon>Malacostraca</taxon>
        <taxon>Eumalacostraca</taxon>
        <taxon>Eucarida</taxon>
        <taxon>Decapoda</taxon>
        <taxon>Pleocyemata</taxon>
        <taxon>Brachyura</taxon>
        <taxon>Eubrachyura</taxon>
        <taxon>Portunoidea</taxon>
        <taxon>Portunidae</taxon>
        <taxon>Portuninae</taxon>
        <taxon>Portunus</taxon>
    </lineage>
</organism>
<name>A0A5B7GSP6_PORTR</name>
<dbReference type="Proteomes" id="UP000324222">
    <property type="component" value="Unassembled WGS sequence"/>
</dbReference>
<proteinExistence type="predicted"/>
<sequence>MRITSTLILQSVTAIKISQQKERRSQLTCEDIKFTPGDRNPKREIWTANSVGSSQKNFDSNHLKGRVKLQRDDRYILTN</sequence>
<dbReference type="AlphaFoldDB" id="A0A5B7GSP6"/>